<dbReference type="CDD" id="cd06089">
    <property type="entry name" value="KOW_RPL26"/>
    <property type="match status" value="1"/>
</dbReference>
<evidence type="ECO:0000256" key="2">
    <source>
        <dbReference type="ARBA" id="ARBA00010618"/>
    </source>
</evidence>
<dbReference type="InterPro" id="IPR057264">
    <property type="entry name" value="Ribosomal_uL24_C"/>
</dbReference>
<evidence type="ECO:0000256" key="7">
    <source>
        <dbReference type="ARBA" id="ARBA00023274"/>
    </source>
</evidence>
<protein>
    <recommendedName>
        <fullName evidence="8 10">Large ribosomal subunit protein uL24</fullName>
    </recommendedName>
</protein>
<dbReference type="Pfam" id="PF17136">
    <property type="entry name" value="ribosomal_L24"/>
    <property type="match status" value="1"/>
</dbReference>
<dbReference type="InterPro" id="IPR008991">
    <property type="entry name" value="Translation_prot_SH3-like_sf"/>
</dbReference>
<evidence type="ECO:0000256" key="1">
    <source>
        <dbReference type="ARBA" id="ARBA00004072"/>
    </source>
</evidence>
<evidence type="ECO:0000313" key="12">
    <source>
        <dbReference type="EMBL" id="SDL83491.1"/>
    </source>
</evidence>
<dbReference type="STRING" id="321763.SAMN04488692_11014"/>
<comment type="function">
    <text evidence="9 10">One of the proteins that surrounds the polypeptide exit tunnel on the outside of the subunit.</text>
</comment>
<comment type="subunit">
    <text evidence="3 10">Part of the 50S ribosomal subunit.</text>
</comment>
<evidence type="ECO:0000259" key="11">
    <source>
        <dbReference type="SMART" id="SM00739"/>
    </source>
</evidence>
<keyword evidence="6 10" id="KW-0689">Ribosomal protein</keyword>
<evidence type="ECO:0000256" key="6">
    <source>
        <dbReference type="ARBA" id="ARBA00022980"/>
    </source>
</evidence>
<dbReference type="InterPro" id="IPR041988">
    <property type="entry name" value="Ribosomal_uL24_KOW"/>
</dbReference>
<keyword evidence="13" id="KW-1185">Reference proteome</keyword>
<dbReference type="SMART" id="SM00739">
    <property type="entry name" value="KOW"/>
    <property type="match status" value="1"/>
</dbReference>
<evidence type="ECO:0000256" key="5">
    <source>
        <dbReference type="ARBA" id="ARBA00022884"/>
    </source>
</evidence>
<feature type="domain" description="KOW" evidence="11">
    <location>
        <begin position="2"/>
        <end position="29"/>
    </location>
</feature>
<dbReference type="Pfam" id="PF00467">
    <property type="entry name" value="KOW"/>
    <property type="match status" value="1"/>
</dbReference>
<dbReference type="GO" id="GO:0003735">
    <property type="term" value="F:structural constituent of ribosome"/>
    <property type="evidence" value="ECO:0007669"/>
    <property type="project" value="InterPro"/>
</dbReference>
<dbReference type="PANTHER" id="PTHR12903">
    <property type="entry name" value="MITOCHONDRIAL RIBOSOMAL PROTEIN L24"/>
    <property type="match status" value="1"/>
</dbReference>
<comment type="similarity">
    <text evidence="2 10">Belongs to the universal ribosomal protein uL24 family.</text>
</comment>
<comment type="function">
    <text evidence="1 10">One of two assembly initiator proteins, it binds directly to the 5'-end of the 23S rRNA, where it nucleates assembly of the 50S subunit.</text>
</comment>
<keyword evidence="7 10" id="KW-0687">Ribonucleoprotein</keyword>
<dbReference type="InterPro" id="IPR005824">
    <property type="entry name" value="KOW"/>
</dbReference>
<dbReference type="GO" id="GO:0019843">
    <property type="term" value="F:rRNA binding"/>
    <property type="evidence" value="ECO:0007669"/>
    <property type="project" value="UniProtKB-UniRule"/>
</dbReference>
<evidence type="ECO:0000313" key="13">
    <source>
        <dbReference type="Proteomes" id="UP000199476"/>
    </source>
</evidence>
<dbReference type="GO" id="GO:1990904">
    <property type="term" value="C:ribonucleoprotein complex"/>
    <property type="evidence" value="ECO:0007669"/>
    <property type="project" value="UniProtKB-KW"/>
</dbReference>
<keyword evidence="4 10" id="KW-0699">rRNA-binding</keyword>
<gene>
    <name evidence="10" type="primary">rplX</name>
    <name evidence="12" type="ORF">SAMN04488692_11014</name>
</gene>
<dbReference type="RefSeq" id="WP_089759923.1">
    <property type="nucleotide sequence ID" value="NZ_FNGO01000010.1"/>
</dbReference>
<evidence type="ECO:0000256" key="8">
    <source>
        <dbReference type="ARBA" id="ARBA00035206"/>
    </source>
</evidence>
<proteinExistence type="inferred from homology"/>
<dbReference type="NCBIfam" id="TIGR01079">
    <property type="entry name" value="rplX_bact"/>
    <property type="match status" value="1"/>
</dbReference>
<dbReference type="InterPro" id="IPR003256">
    <property type="entry name" value="Ribosomal_uL24"/>
</dbReference>
<dbReference type="GO" id="GO:0006412">
    <property type="term" value="P:translation"/>
    <property type="evidence" value="ECO:0007669"/>
    <property type="project" value="UniProtKB-UniRule"/>
</dbReference>
<dbReference type="HAMAP" id="MF_01326_B">
    <property type="entry name" value="Ribosomal_uL24_B"/>
    <property type="match status" value="1"/>
</dbReference>
<dbReference type="FunFam" id="2.30.30.30:FF:000004">
    <property type="entry name" value="50S ribosomal protein L24"/>
    <property type="match status" value="1"/>
</dbReference>
<name>A0A1G9NAY1_9FIRM</name>
<dbReference type="Proteomes" id="UP000199476">
    <property type="component" value="Unassembled WGS sequence"/>
</dbReference>
<dbReference type="SUPFAM" id="SSF50104">
    <property type="entry name" value="Translation proteins SH3-like domain"/>
    <property type="match status" value="1"/>
</dbReference>
<accession>A0A1G9NAY1</accession>
<dbReference type="Gene3D" id="2.30.30.30">
    <property type="match status" value="1"/>
</dbReference>
<sequence length="103" mass="11723">MKVKQGDMVEVIYGKDIGKRGKILNVDRDEERVLVEDVNIVHRHMRPTQDMSQGGIIENEAPVHVSNVMLVCPSCDQKSRVGYQFTDSGDKVRYCKKCDEIVD</sequence>
<dbReference type="EMBL" id="FNGO01000010">
    <property type="protein sequence ID" value="SDL83491.1"/>
    <property type="molecule type" value="Genomic_DNA"/>
</dbReference>
<keyword evidence="5 10" id="KW-0694">RNA-binding</keyword>
<evidence type="ECO:0000256" key="4">
    <source>
        <dbReference type="ARBA" id="ARBA00022730"/>
    </source>
</evidence>
<evidence type="ECO:0000256" key="9">
    <source>
        <dbReference type="ARBA" id="ARBA00058688"/>
    </source>
</evidence>
<dbReference type="AlphaFoldDB" id="A0A1G9NAY1"/>
<dbReference type="GO" id="GO:0005840">
    <property type="term" value="C:ribosome"/>
    <property type="evidence" value="ECO:0007669"/>
    <property type="project" value="UniProtKB-KW"/>
</dbReference>
<evidence type="ECO:0000256" key="10">
    <source>
        <dbReference type="HAMAP-Rule" id="MF_01326"/>
    </source>
</evidence>
<organism evidence="12 13">
    <name type="scientific">Halarsenatibacter silvermanii</name>
    <dbReference type="NCBI Taxonomy" id="321763"/>
    <lineage>
        <taxon>Bacteria</taxon>
        <taxon>Bacillati</taxon>
        <taxon>Bacillota</taxon>
        <taxon>Clostridia</taxon>
        <taxon>Halanaerobiales</taxon>
        <taxon>Halarsenatibacteraceae</taxon>
        <taxon>Halarsenatibacter</taxon>
    </lineage>
</organism>
<dbReference type="InterPro" id="IPR014722">
    <property type="entry name" value="Rib_uL2_dom2"/>
</dbReference>
<dbReference type="OrthoDB" id="9807419at2"/>
<evidence type="ECO:0000256" key="3">
    <source>
        <dbReference type="ARBA" id="ARBA00011838"/>
    </source>
</evidence>
<reference evidence="12 13" key="1">
    <citation type="submission" date="2016-10" db="EMBL/GenBank/DDBJ databases">
        <authorList>
            <person name="de Groot N.N."/>
        </authorList>
    </citation>
    <scope>NUCLEOTIDE SEQUENCE [LARGE SCALE GENOMIC DNA]</scope>
    <source>
        <strain evidence="12 13">SLAS-1</strain>
    </source>
</reference>